<dbReference type="Pfam" id="PF03476">
    <property type="entry name" value="MOSC_N"/>
    <property type="match status" value="1"/>
</dbReference>
<dbReference type="PANTHER" id="PTHR14237">
    <property type="entry name" value="MOLYBDOPTERIN COFACTOR SULFURASE MOSC"/>
    <property type="match status" value="1"/>
</dbReference>
<sequence length="264" mass="29925">MKLQDIYIYPIKSLGGIRLEQTQVGIKGFQWDRRWMLVDENGQFLTQRTIHKMALLQVQLREKGVVVFHKQKPELSLQIPLEPETQHFIPVTVWSDKVEGQIVSPTANQWFSEFLGQPCQLVFMPDFIQRKVDPDYAVNGETVGFADAMPYLLIGQASLDDLNSKLGKPVPMERFRPNMVFSGAEPFEEDTWKEVAIGDCKFKVAKPCARCILTTVDQNTGIKGKEPLKTLATYRTKDQKVLFGQNLIALSTGQVKVGDPVIKK</sequence>
<proteinExistence type="predicted"/>
<dbReference type="SUPFAM" id="SSF50800">
    <property type="entry name" value="PK beta-barrel domain-like"/>
    <property type="match status" value="1"/>
</dbReference>
<evidence type="ECO:0000313" key="2">
    <source>
        <dbReference type="EMBL" id="MFB9211993.1"/>
    </source>
</evidence>
<evidence type="ECO:0000313" key="3">
    <source>
        <dbReference type="Proteomes" id="UP001589654"/>
    </source>
</evidence>
<dbReference type="EMBL" id="JBHMEW010000056">
    <property type="protein sequence ID" value="MFB9211993.1"/>
    <property type="molecule type" value="Genomic_DNA"/>
</dbReference>
<protein>
    <submittedName>
        <fullName evidence="2">MOSC domain-containing protein</fullName>
    </submittedName>
</protein>
<dbReference type="PANTHER" id="PTHR14237:SF19">
    <property type="entry name" value="MITOCHONDRIAL AMIDOXIME REDUCING COMPONENT 1"/>
    <property type="match status" value="1"/>
</dbReference>
<dbReference type="Pfam" id="PF03473">
    <property type="entry name" value="MOSC"/>
    <property type="match status" value="1"/>
</dbReference>
<keyword evidence="3" id="KW-1185">Reference proteome</keyword>
<accession>A0ABV5J580</accession>
<reference evidence="2 3" key="1">
    <citation type="submission" date="2024-09" db="EMBL/GenBank/DDBJ databases">
        <authorList>
            <person name="Sun Q."/>
            <person name="Mori K."/>
        </authorList>
    </citation>
    <scope>NUCLEOTIDE SEQUENCE [LARGE SCALE GENOMIC DNA]</scope>
    <source>
        <strain evidence="2 3">CECT 7682</strain>
    </source>
</reference>
<dbReference type="SUPFAM" id="SSF141673">
    <property type="entry name" value="MOSC N-terminal domain-like"/>
    <property type="match status" value="1"/>
</dbReference>
<feature type="domain" description="MOSC" evidence="1">
    <location>
        <begin position="119"/>
        <end position="264"/>
    </location>
</feature>
<name>A0ABV5J580_9BACT</name>
<dbReference type="PROSITE" id="PS51340">
    <property type="entry name" value="MOSC"/>
    <property type="match status" value="1"/>
</dbReference>
<gene>
    <name evidence="2" type="ORF">ACFFUR_09250</name>
</gene>
<dbReference type="InterPro" id="IPR005302">
    <property type="entry name" value="MoCF_Sase_C"/>
</dbReference>
<dbReference type="RefSeq" id="WP_290247072.1">
    <property type="nucleotide sequence ID" value="NZ_JAUFQT010000001.1"/>
</dbReference>
<comment type="caution">
    <text evidence="2">The sequence shown here is derived from an EMBL/GenBank/DDBJ whole genome shotgun (WGS) entry which is preliminary data.</text>
</comment>
<dbReference type="InterPro" id="IPR011037">
    <property type="entry name" value="Pyrv_Knase-like_insert_dom_sf"/>
</dbReference>
<organism evidence="2 3">
    <name type="scientific">Echinicola jeungdonensis</name>
    <dbReference type="NCBI Taxonomy" id="709343"/>
    <lineage>
        <taxon>Bacteria</taxon>
        <taxon>Pseudomonadati</taxon>
        <taxon>Bacteroidota</taxon>
        <taxon>Cytophagia</taxon>
        <taxon>Cytophagales</taxon>
        <taxon>Cyclobacteriaceae</taxon>
        <taxon>Echinicola</taxon>
    </lineage>
</organism>
<dbReference type="Proteomes" id="UP001589654">
    <property type="component" value="Unassembled WGS sequence"/>
</dbReference>
<dbReference type="InterPro" id="IPR005303">
    <property type="entry name" value="MOCOS_middle"/>
</dbReference>
<evidence type="ECO:0000259" key="1">
    <source>
        <dbReference type="PROSITE" id="PS51340"/>
    </source>
</evidence>